<dbReference type="InterPro" id="IPR024964">
    <property type="entry name" value="CTLH/CRA"/>
</dbReference>
<accession>A0AAF0YIB6</accession>
<dbReference type="RefSeq" id="XP_062631770.1">
    <property type="nucleotide sequence ID" value="XM_062775786.1"/>
</dbReference>
<dbReference type="InterPro" id="IPR050618">
    <property type="entry name" value="Ubq-SigPath_Reg"/>
</dbReference>
<gene>
    <name evidence="2" type="primary">GID8</name>
    <name evidence="2" type="ORF">LOC62_07G009234</name>
</gene>
<dbReference type="PANTHER" id="PTHR12864">
    <property type="entry name" value="RAN BINDING PROTEIN 9-RELATED"/>
    <property type="match status" value="1"/>
</dbReference>
<dbReference type="Pfam" id="PF10607">
    <property type="entry name" value="CTLH"/>
    <property type="match status" value="1"/>
</dbReference>
<dbReference type="PROSITE" id="PS50896">
    <property type="entry name" value="LISH"/>
    <property type="match status" value="1"/>
</dbReference>
<evidence type="ECO:0000313" key="2">
    <source>
        <dbReference type="EMBL" id="WOO85744.1"/>
    </source>
</evidence>
<organism evidence="2 3">
    <name type="scientific">Vanrija pseudolonga</name>
    <dbReference type="NCBI Taxonomy" id="143232"/>
    <lineage>
        <taxon>Eukaryota</taxon>
        <taxon>Fungi</taxon>
        <taxon>Dikarya</taxon>
        <taxon>Basidiomycota</taxon>
        <taxon>Agaricomycotina</taxon>
        <taxon>Tremellomycetes</taxon>
        <taxon>Trichosporonales</taxon>
        <taxon>Trichosporonaceae</taxon>
        <taxon>Vanrija</taxon>
    </lineage>
</organism>
<dbReference type="AlphaFoldDB" id="A0AAF0YIB6"/>
<dbReference type="SMART" id="SM00667">
    <property type="entry name" value="LisH"/>
    <property type="match status" value="1"/>
</dbReference>
<evidence type="ECO:0000313" key="3">
    <source>
        <dbReference type="Proteomes" id="UP000827549"/>
    </source>
</evidence>
<keyword evidence="3" id="KW-1185">Reference proteome</keyword>
<dbReference type="SMART" id="SM00668">
    <property type="entry name" value="CTLH"/>
    <property type="match status" value="1"/>
</dbReference>
<feature type="domain" description="CTLH" evidence="1">
    <location>
        <begin position="67"/>
        <end position="124"/>
    </location>
</feature>
<dbReference type="InterPro" id="IPR006594">
    <property type="entry name" value="LisH"/>
</dbReference>
<dbReference type="Pfam" id="PF08513">
    <property type="entry name" value="LisH"/>
    <property type="match status" value="1"/>
</dbReference>
<dbReference type="GeneID" id="87812397"/>
<name>A0AAF0YIB6_9TREE</name>
<proteinExistence type="predicted"/>
<protein>
    <submittedName>
        <fullName evidence="2">Protein GID8</fullName>
    </submittedName>
</protein>
<dbReference type="Proteomes" id="UP000827549">
    <property type="component" value="Chromosome 7"/>
</dbReference>
<dbReference type="InterPro" id="IPR006595">
    <property type="entry name" value="CTLH_C"/>
</dbReference>
<dbReference type="SMART" id="SM00757">
    <property type="entry name" value="CRA"/>
    <property type="match status" value="1"/>
</dbReference>
<evidence type="ECO:0000259" key="1">
    <source>
        <dbReference type="PROSITE" id="PS50897"/>
    </source>
</evidence>
<dbReference type="EMBL" id="CP086720">
    <property type="protein sequence ID" value="WOO85744.1"/>
    <property type="molecule type" value="Genomic_DNA"/>
</dbReference>
<dbReference type="InterPro" id="IPR013144">
    <property type="entry name" value="CRA_dom"/>
</dbReference>
<sequence>MSARPSINTAGQPAGRQTWEAKFESAEVSTTDFNAIVFDYLVVQGFSGAAIAFAREAGISQTIDQAMIQERMEIRQAVEDGRVEEAVRRVNELDPEILDTDSTLLFHLFLLRLIELIRAERIDDALQFATLELAPRGAQNPEFLADLERTMALLAFPNITKDDLSSDPAYAPITKLMSRDQRTKVAKELNAAILDSQGQGKETKLAGLIRLMGWGEERLSKAGITVHDDRGRQWADAVLDEV</sequence>
<reference evidence="2" key="1">
    <citation type="submission" date="2023-10" db="EMBL/GenBank/DDBJ databases">
        <authorList>
            <person name="Noh H."/>
        </authorList>
    </citation>
    <scope>NUCLEOTIDE SEQUENCE</scope>
    <source>
        <strain evidence="2">DUCC4014</strain>
    </source>
</reference>
<dbReference type="PROSITE" id="PS50897">
    <property type="entry name" value="CTLH"/>
    <property type="match status" value="1"/>
</dbReference>